<dbReference type="OrthoDB" id="642536at2759"/>
<evidence type="ECO:0000313" key="2">
    <source>
        <dbReference type="EMBL" id="PHT47779.1"/>
    </source>
</evidence>
<comment type="caution">
    <text evidence="2">The sequence shown here is derived from an EMBL/GenBank/DDBJ whole genome shotgun (WGS) entry which is preliminary data.</text>
</comment>
<protein>
    <recommendedName>
        <fullName evidence="1">KIB1-4 beta-propeller domain-containing protein</fullName>
    </recommendedName>
</protein>
<dbReference type="PANTHER" id="PTHR44259">
    <property type="entry name" value="OS07G0183000 PROTEIN-RELATED"/>
    <property type="match status" value="1"/>
</dbReference>
<accession>A0A2G2WRG8</accession>
<name>A0A2G2WRG8_CAPBA</name>
<reference evidence="3" key="2">
    <citation type="journal article" date="2017" name="J. Anim. Genet.">
        <title>Multiple reference genome sequences of hot pepper reveal the massive evolution of plant disease resistance genes by retroduplication.</title>
        <authorList>
            <person name="Kim S."/>
            <person name="Park J."/>
            <person name="Yeom S.-I."/>
            <person name="Kim Y.-M."/>
            <person name="Seo E."/>
            <person name="Kim K.-T."/>
            <person name="Kim M.-S."/>
            <person name="Lee J.M."/>
            <person name="Cheong K."/>
            <person name="Shin H.-S."/>
            <person name="Kim S.-B."/>
            <person name="Han K."/>
            <person name="Lee J."/>
            <person name="Park M."/>
            <person name="Lee H.-A."/>
            <person name="Lee H.-Y."/>
            <person name="Lee Y."/>
            <person name="Oh S."/>
            <person name="Lee J.H."/>
            <person name="Choi E."/>
            <person name="Choi E."/>
            <person name="Lee S.E."/>
            <person name="Jeon J."/>
            <person name="Kim H."/>
            <person name="Choi G."/>
            <person name="Song H."/>
            <person name="Lee J."/>
            <person name="Lee S.-C."/>
            <person name="Kwon J.-K."/>
            <person name="Lee H.-Y."/>
            <person name="Koo N."/>
            <person name="Hong Y."/>
            <person name="Kim R.W."/>
            <person name="Kang W.-H."/>
            <person name="Huh J.H."/>
            <person name="Kang B.-C."/>
            <person name="Yang T.-J."/>
            <person name="Lee Y.-H."/>
            <person name="Bennetzen J.L."/>
            <person name="Choi D."/>
        </authorList>
    </citation>
    <scope>NUCLEOTIDE SEQUENCE [LARGE SCALE GENOMIC DNA]</scope>
    <source>
        <strain evidence="3">cv. PBC81</strain>
    </source>
</reference>
<feature type="domain" description="KIB1-4 beta-propeller" evidence="1">
    <location>
        <begin position="76"/>
        <end position="185"/>
    </location>
</feature>
<dbReference type="AlphaFoldDB" id="A0A2G2WRG8"/>
<gene>
    <name evidence="2" type="ORF">CQW23_11987</name>
</gene>
<dbReference type="EMBL" id="MLFT02000005">
    <property type="protein sequence ID" value="PHT47779.1"/>
    <property type="molecule type" value="Genomic_DNA"/>
</dbReference>
<dbReference type="Proteomes" id="UP000224567">
    <property type="component" value="Unassembled WGS sequence"/>
</dbReference>
<proteinExistence type="predicted"/>
<keyword evidence="3" id="KW-1185">Reference proteome</keyword>
<evidence type="ECO:0000313" key="3">
    <source>
        <dbReference type="Proteomes" id="UP000224567"/>
    </source>
</evidence>
<dbReference type="InterPro" id="IPR050942">
    <property type="entry name" value="F-box_BR-signaling"/>
</dbReference>
<organism evidence="2 3">
    <name type="scientific">Capsicum baccatum</name>
    <name type="common">Peruvian pepper</name>
    <dbReference type="NCBI Taxonomy" id="33114"/>
    <lineage>
        <taxon>Eukaryota</taxon>
        <taxon>Viridiplantae</taxon>
        <taxon>Streptophyta</taxon>
        <taxon>Embryophyta</taxon>
        <taxon>Tracheophyta</taxon>
        <taxon>Spermatophyta</taxon>
        <taxon>Magnoliopsida</taxon>
        <taxon>eudicotyledons</taxon>
        <taxon>Gunneridae</taxon>
        <taxon>Pentapetalae</taxon>
        <taxon>asterids</taxon>
        <taxon>lamiids</taxon>
        <taxon>Solanales</taxon>
        <taxon>Solanaceae</taxon>
        <taxon>Solanoideae</taxon>
        <taxon>Capsiceae</taxon>
        <taxon>Capsicum</taxon>
    </lineage>
</organism>
<evidence type="ECO:0000259" key="1">
    <source>
        <dbReference type="Pfam" id="PF03478"/>
    </source>
</evidence>
<dbReference type="PANTHER" id="PTHR44259:SF37">
    <property type="entry name" value="DUF1618 DOMAIN-CONTAINING PROTEIN"/>
    <property type="match status" value="1"/>
</dbReference>
<sequence>MDDDCIAMPWSFAATFNNSPSAGGLESESDMMMMIPISGFPWMHPENNLLNLFSTVKRNYFGLTTLGTLKLGISVDDDTDYLVYDHQSHELFIVTRYTAAGIDPEDGTLVFFEDNVDHQFPYKTLTFDVFRVDFTNDDHIELQYIDGTLGNRAFFIGSNSGFALSTTQFPELRPNSIYFTDNQTPLYRYRKTLNCGGHD</sequence>
<dbReference type="InterPro" id="IPR005174">
    <property type="entry name" value="KIB1-4_b-propeller"/>
</dbReference>
<reference evidence="2 3" key="1">
    <citation type="journal article" date="2017" name="Genome Biol.">
        <title>New reference genome sequences of hot pepper reveal the massive evolution of plant disease-resistance genes by retroduplication.</title>
        <authorList>
            <person name="Kim S."/>
            <person name="Park J."/>
            <person name="Yeom S.I."/>
            <person name="Kim Y.M."/>
            <person name="Seo E."/>
            <person name="Kim K.T."/>
            <person name="Kim M.S."/>
            <person name="Lee J.M."/>
            <person name="Cheong K."/>
            <person name="Shin H.S."/>
            <person name="Kim S.B."/>
            <person name="Han K."/>
            <person name="Lee J."/>
            <person name="Park M."/>
            <person name="Lee H.A."/>
            <person name="Lee H.Y."/>
            <person name="Lee Y."/>
            <person name="Oh S."/>
            <person name="Lee J.H."/>
            <person name="Choi E."/>
            <person name="Choi E."/>
            <person name="Lee S.E."/>
            <person name="Jeon J."/>
            <person name="Kim H."/>
            <person name="Choi G."/>
            <person name="Song H."/>
            <person name="Lee J."/>
            <person name="Lee S.C."/>
            <person name="Kwon J.K."/>
            <person name="Lee H.Y."/>
            <person name="Koo N."/>
            <person name="Hong Y."/>
            <person name="Kim R.W."/>
            <person name="Kang W.H."/>
            <person name="Huh J.H."/>
            <person name="Kang B.C."/>
            <person name="Yang T.J."/>
            <person name="Lee Y.H."/>
            <person name="Bennetzen J.L."/>
            <person name="Choi D."/>
        </authorList>
    </citation>
    <scope>NUCLEOTIDE SEQUENCE [LARGE SCALE GENOMIC DNA]</scope>
    <source>
        <strain evidence="3">cv. PBC81</strain>
    </source>
</reference>
<dbReference type="Pfam" id="PF03478">
    <property type="entry name" value="Beta-prop_KIB1-4"/>
    <property type="match status" value="1"/>
</dbReference>